<organism evidence="7 8">
    <name type="scientific">Clupea harengus</name>
    <name type="common">Atlantic herring</name>
    <dbReference type="NCBI Taxonomy" id="7950"/>
    <lineage>
        <taxon>Eukaryota</taxon>
        <taxon>Metazoa</taxon>
        <taxon>Chordata</taxon>
        <taxon>Craniata</taxon>
        <taxon>Vertebrata</taxon>
        <taxon>Euteleostomi</taxon>
        <taxon>Actinopterygii</taxon>
        <taxon>Neopterygii</taxon>
        <taxon>Teleostei</taxon>
        <taxon>Clupei</taxon>
        <taxon>Clupeiformes</taxon>
        <taxon>Clupeoidei</taxon>
        <taxon>Clupeidae</taxon>
        <taxon>Clupea</taxon>
    </lineage>
</organism>
<dbReference type="PROSITE" id="PS00941">
    <property type="entry name" value="CARBOXYLESTERASE_B_2"/>
    <property type="match status" value="1"/>
</dbReference>
<dbReference type="KEGG" id="char:105910315"/>
<keyword evidence="2 4" id="KW-0378">Hydrolase</keyword>
<feature type="domain" description="Carboxylesterase type B" evidence="6">
    <location>
        <begin position="38"/>
        <end position="544"/>
    </location>
</feature>
<proteinExistence type="inferred from homology"/>
<dbReference type="GeneID" id="105910315"/>
<keyword evidence="3" id="KW-1015">Disulfide bond</keyword>
<dbReference type="PROSITE" id="PS00122">
    <property type="entry name" value="CARBOXYLESTERASE_B_1"/>
    <property type="match status" value="1"/>
</dbReference>
<dbReference type="Gene3D" id="3.40.50.1820">
    <property type="entry name" value="alpha/beta hydrolase"/>
    <property type="match status" value="1"/>
</dbReference>
<evidence type="ECO:0000256" key="1">
    <source>
        <dbReference type="ARBA" id="ARBA00005964"/>
    </source>
</evidence>
<accession>A0A6P8G8V2</accession>
<keyword evidence="7" id="KW-1185">Reference proteome</keyword>
<dbReference type="Pfam" id="PF00135">
    <property type="entry name" value="COesterase"/>
    <property type="match status" value="1"/>
</dbReference>
<dbReference type="EC" id="3.1.1.-" evidence="4"/>
<dbReference type="PANTHER" id="PTHR11559">
    <property type="entry name" value="CARBOXYLESTERASE"/>
    <property type="match status" value="1"/>
</dbReference>
<dbReference type="InterPro" id="IPR019819">
    <property type="entry name" value="Carboxylesterase_B_CS"/>
</dbReference>
<evidence type="ECO:0000256" key="5">
    <source>
        <dbReference type="SAM" id="MobiDB-lite"/>
    </source>
</evidence>
<gene>
    <name evidence="8" type="primary">LOC105910315</name>
</gene>
<evidence type="ECO:0000259" key="6">
    <source>
        <dbReference type="Pfam" id="PF00135"/>
    </source>
</evidence>
<dbReference type="OrthoDB" id="3200163at2759"/>
<dbReference type="RefSeq" id="XP_031431605.1">
    <property type="nucleotide sequence ID" value="XM_031575745.2"/>
</dbReference>
<dbReference type="SUPFAM" id="SSF53474">
    <property type="entry name" value="alpha/beta-Hydrolases"/>
    <property type="match status" value="1"/>
</dbReference>
<dbReference type="InterPro" id="IPR002018">
    <property type="entry name" value="CarbesteraseB"/>
</dbReference>
<protein>
    <recommendedName>
        <fullName evidence="4">Carboxylic ester hydrolase</fullName>
        <ecNumber evidence="4">3.1.1.-</ecNumber>
    </recommendedName>
</protein>
<dbReference type="AlphaFoldDB" id="A0A6P8G8V2"/>
<dbReference type="InterPro" id="IPR050309">
    <property type="entry name" value="Type-B_Carboxylest/Lipase"/>
</dbReference>
<dbReference type="CDD" id="cd00312">
    <property type="entry name" value="Esterase_lipase"/>
    <property type="match status" value="1"/>
</dbReference>
<comment type="similarity">
    <text evidence="1 4">Belongs to the type-B carboxylesterase/lipase family.</text>
</comment>
<evidence type="ECO:0000256" key="3">
    <source>
        <dbReference type="ARBA" id="ARBA00023157"/>
    </source>
</evidence>
<dbReference type="FunFam" id="3.40.50.1820:FF:000011">
    <property type="entry name" value="Carboxylic ester hydrolase"/>
    <property type="match status" value="1"/>
</dbReference>
<evidence type="ECO:0000313" key="7">
    <source>
        <dbReference type="Proteomes" id="UP000515152"/>
    </source>
</evidence>
<evidence type="ECO:0000256" key="2">
    <source>
        <dbReference type="ARBA" id="ARBA00022801"/>
    </source>
</evidence>
<name>A0A6P8G8V2_CLUHA</name>
<feature type="region of interest" description="Disordered" evidence="5">
    <location>
        <begin position="552"/>
        <end position="575"/>
    </location>
</feature>
<dbReference type="InterPro" id="IPR019826">
    <property type="entry name" value="Carboxylesterase_B_AS"/>
</dbReference>
<evidence type="ECO:0000313" key="8">
    <source>
        <dbReference type="RefSeq" id="XP_031431605.1"/>
    </source>
</evidence>
<sequence>MKLILISQRTLATMKLLIQLILVAGVAYVTSSTAHDGPLIHTKLGALRGEYLRVRGKTTVVHSYLGVPFAKPPVGPLRLARPQPVQGWEGVRDATKQPYMCVQNRQISLNFGMDVEIPEVSEDCLYLNVYTPAKPAEDAKLPVMVWIHGGAFAIGSAFFYDGSVLAAYQNVVVVLIQYRLGMLGLFSTGDDNAPGNMGLLDQVAALQWVQENIQSFGGDPSSVTIFGESAGGVSVSLQVLSPLSSGLFHRGIAESGTSAMDFLINAQPLAVAMMVANASDCAGTKPHEMVDCVMQMSTEDVLKMAENPVLMFGITVDKHFLPKPAQDLIKSHEFNKVPLINGINNDECGWLLPAFLAPPGWVDGMDPETIKQSVAFFFPNVEDSRIIDLILEEYLGTGEDRVKNRDGFRELLGDIMFNIPAIKLSNAHRDSGAPVYMYEFQHPPSMLSPKRPSFVKADHTDELQFVFGGCFTKGHVNIYGTFTEEEDELCRTVMSYWGNFARTGSPNGAGLTHWPMYGAGGAYLEIGLKQQVGNHLRADRFTYWTETLPKKIQERKQQQHQQQQQQQQQQHSDEL</sequence>
<evidence type="ECO:0000256" key="4">
    <source>
        <dbReference type="RuleBase" id="RU361235"/>
    </source>
</evidence>
<dbReference type="GO" id="GO:0016787">
    <property type="term" value="F:hydrolase activity"/>
    <property type="evidence" value="ECO:0007669"/>
    <property type="project" value="UniProtKB-KW"/>
</dbReference>
<reference evidence="8" key="1">
    <citation type="submission" date="2025-08" db="UniProtKB">
        <authorList>
            <consortium name="RefSeq"/>
        </authorList>
    </citation>
    <scope>IDENTIFICATION</scope>
</reference>
<dbReference type="InterPro" id="IPR029058">
    <property type="entry name" value="AB_hydrolase_fold"/>
</dbReference>
<dbReference type="Proteomes" id="UP000515152">
    <property type="component" value="Chromosome 11"/>
</dbReference>
<feature type="compositionally biased region" description="Low complexity" evidence="5">
    <location>
        <begin position="559"/>
        <end position="575"/>
    </location>
</feature>